<dbReference type="InterPro" id="IPR041664">
    <property type="entry name" value="AAA_16"/>
</dbReference>
<evidence type="ECO:0000313" key="3">
    <source>
        <dbReference type="EMBL" id="MDA0185342.1"/>
    </source>
</evidence>
<comment type="caution">
    <text evidence="3">The sequence shown here is derived from an EMBL/GenBank/DDBJ whole genome shotgun (WGS) entry which is preliminary data.</text>
</comment>
<name>A0A9X3SJJ5_9ACTN</name>
<dbReference type="Proteomes" id="UP001147653">
    <property type="component" value="Unassembled WGS sequence"/>
</dbReference>
<keyword evidence="3" id="KW-0067">ATP-binding</keyword>
<protein>
    <submittedName>
        <fullName evidence="3">ATP-binding protein</fullName>
    </submittedName>
</protein>
<reference evidence="3" key="1">
    <citation type="submission" date="2022-10" db="EMBL/GenBank/DDBJ databases">
        <title>The WGS of Solirubrobacter phytolaccae KCTC 29190.</title>
        <authorList>
            <person name="Jiang Z."/>
        </authorList>
    </citation>
    <scope>NUCLEOTIDE SEQUENCE</scope>
    <source>
        <strain evidence="3">KCTC 29190</strain>
    </source>
</reference>
<dbReference type="GO" id="GO:0005524">
    <property type="term" value="F:ATP binding"/>
    <property type="evidence" value="ECO:0007669"/>
    <property type="project" value="UniProtKB-KW"/>
</dbReference>
<dbReference type="Pfam" id="PF13191">
    <property type="entry name" value="AAA_16"/>
    <property type="match status" value="1"/>
</dbReference>
<gene>
    <name evidence="3" type="ORF">OJ997_33865</name>
</gene>
<feature type="compositionally biased region" description="Low complexity" evidence="1">
    <location>
        <begin position="502"/>
        <end position="539"/>
    </location>
</feature>
<feature type="domain" description="Orc1-like AAA ATPase" evidence="2">
    <location>
        <begin position="4"/>
        <end position="146"/>
    </location>
</feature>
<evidence type="ECO:0000259" key="2">
    <source>
        <dbReference type="Pfam" id="PF13191"/>
    </source>
</evidence>
<dbReference type="RefSeq" id="WP_270029841.1">
    <property type="nucleotide sequence ID" value="NZ_JAPDDP010000108.1"/>
</dbReference>
<keyword evidence="3" id="KW-0547">Nucleotide-binding</keyword>
<proteinExistence type="predicted"/>
<organism evidence="3 4">
    <name type="scientific">Solirubrobacter phytolaccae</name>
    <dbReference type="NCBI Taxonomy" id="1404360"/>
    <lineage>
        <taxon>Bacteria</taxon>
        <taxon>Bacillati</taxon>
        <taxon>Actinomycetota</taxon>
        <taxon>Thermoleophilia</taxon>
        <taxon>Solirubrobacterales</taxon>
        <taxon>Solirubrobacteraceae</taxon>
        <taxon>Solirubrobacter</taxon>
    </lineage>
</organism>
<feature type="region of interest" description="Disordered" evidence="1">
    <location>
        <begin position="494"/>
        <end position="551"/>
    </location>
</feature>
<feature type="non-terminal residue" evidence="3">
    <location>
        <position position="551"/>
    </location>
</feature>
<dbReference type="EMBL" id="JAPDDP010000108">
    <property type="protein sequence ID" value="MDA0185342.1"/>
    <property type="molecule type" value="Genomic_DNA"/>
</dbReference>
<dbReference type="AlphaFoldDB" id="A0A9X3SJJ5"/>
<keyword evidence="4" id="KW-1185">Reference proteome</keyword>
<evidence type="ECO:0000313" key="4">
    <source>
        <dbReference type="Proteomes" id="UP001147653"/>
    </source>
</evidence>
<accession>A0A9X3SJJ5</accession>
<sequence>MGTLIGRDGELARLERLLDERTALLVRGPRGCGVSALLSAGVQRAAARGLPVLRAVGVEAESGFPYATLHQLLRPLRREVGALPGAPGEALRASFGLSDAGTPDAASVAAALVALAGAAGNGFVCVDEWQWVDAESRAALGAFITRGVGVPVLLGGHTAGPAGVEELWVRPLDPVAASAVLGDELPLLVRERILREAAGRPLALRELPAAYAGVGDGELLGSWAPLTPTLEEAFADGLDGLDADCARAVLVAALDDGGRLPDILAAASRLAGRELSADVFAAAVECGFVTIDGDRVAFTHPLTRAAVRRAWSPAAQAAGHAAFAFAVAATDPDRATWHRVVGAPGLDADLAADLEAASWRSRAAGDYERAAAGLRRAANLTPAGPDRSRRLVAAAELAFEIGGIEVGERLLTTIVPEHLDATDHARLLLLRPRADPHALAAAARATNDQDLALRLRWRAATKLQVLGGDGAAIARGDDEPAARGRFVAAGEGVADGDGGVSSRGRSVAAGDGVAAGDEGVSARAESAAAGDEGASARGRFVSTGGEASRGP</sequence>
<evidence type="ECO:0000256" key="1">
    <source>
        <dbReference type="SAM" id="MobiDB-lite"/>
    </source>
</evidence>